<proteinExistence type="predicted"/>
<evidence type="ECO:0000313" key="1">
    <source>
        <dbReference type="EMBL" id="MBC6110217.1"/>
    </source>
</evidence>
<reference evidence="1 2" key="1">
    <citation type="submission" date="2020-08" db="EMBL/GenBank/DDBJ databases">
        <authorList>
            <person name="Sun Q."/>
            <person name="Inoue M."/>
        </authorList>
    </citation>
    <scope>NUCLEOTIDE SEQUENCE [LARGE SCALE GENOMIC DNA]</scope>
    <source>
        <strain evidence="1 2">CCM 8938</strain>
    </source>
</reference>
<dbReference type="RefSeq" id="WP_187070692.1">
    <property type="nucleotide sequence ID" value="NZ_JACRYL010000005.1"/>
</dbReference>
<dbReference type="EMBL" id="JACRYL010000005">
    <property type="protein sequence ID" value="MBC6110217.1"/>
    <property type="molecule type" value="Genomic_DNA"/>
</dbReference>
<name>A0ABR7KQ52_9SPHI</name>
<sequence>MQEPFDIEVGKTTYSVFPEGNDTYTIFKNGKEHIQIMKDTSSIWLKMDYKTELPIFEEDEEVNAIGIAISNYVPEEEDEEEEEL</sequence>
<organism evidence="1 2">
    <name type="scientific">Pedobacter fastidiosus</name>
    <dbReference type="NCBI Taxonomy" id="2765361"/>
    <lineage>
        <taxon>Bacteria</taxon>
        <taxon>Pseudomonadati</taxon>
        <taxon>Bacteroidota</taxon>
        <taxon>Sphingobacteriia</taxon>
        <taxon>Sphingobacteriales</taxon>
        <taxon>Sphingobacteriaceae</taxon>
        <taxon>Pedobacter</taxon>
    </lineage>
</organism>
<dbReference type="Proteomes" id="UP000652755">
    <property type="component" value="Unassembled WGS sequence"/>
</dbReference>
<comment type="caution">
    <text evidence="1">The sequence shown here is derived from an EMBL/GenBank/DDBJ whole genome shotgun (WGS) entry which is preliminary data.</text>
</comment>
<protein>
    <submittedName>
        <fullName evidence="1">Uncharacterized protein</fullName>
    </submittedName>
</protein>
<keyword evidence="2" id="KW-1185">Reference proteome</keyword>
<gene>
    <name evidence="1" type="ORF">H7U22_07255</name>
</gene>
<evidence type="ECO:0000313" key="2">
    <source>
        <dbReference type="Proteomes" id="UP000652755"/>
    </source>
</evidence>
<accession>A0ABR7KQ52</accession>